<keyword evidence="2" id="KW-1185">Reference proteome</keyword>
<reference evidence="1 2" key="1">
    <citation type="submission" date="2019-05" db="EMBL/GenBank/DDBJ databases">
        <title>Another draft genome of Portunus trituberculatus and its Hox gene families provides insights of decapod evolution.</title>
        <authorList>
            <person name="Jeong J.-H."/>
            <person name="Song I."/>
            <person name="Kim S."/>
            <person name="Choi T."/>
            <person name="Kim D."/>
            <person name="Ryu S."/>
            <person name="Kim W."/>
        </authorList>
    </citation>
    <scope>NUCLEOTIDE SEQUENCE [LARGE SCALE GENOMIC DNA]</scope>
    <source>
        <tissue evidence="1">Muscle</tissue>
    </source>
</reference>
<comment type="caution">
    <text evidence="1">The sequence shown here is derived from an EMBL/GenBank/DDBJ whole genome shotgun (WGS) entry which is preliminary data.</text>
</comment>
<organism evidence="1 2">
    <name type="scientific">Portunus trituberculatus</name>
    <name type="common">Swimming crab</name>
    <name type="synonym">Neptunus trituberculatus</name>
    <dbReference type="NCBI Taxonomy" id="210409"/>
    <lineage>
        <taxon>Eukaryota</taxon>
        <taxon>Metazoa</taxon>
        <taxon>Ecdysozoa</taxon>
        <taxon>Arthropoda</taxon>
        <taxon>Crustacea</taxon>
        <taxon>Multicrustacea</taxon>
        <taxon>Malacostraca</taxon>
        <taxon>Eumalacostraca</taxon>
        <taxon>Eucarida</taxon>
        <taxon>Decapoda</taxon>
        <taxon>Pleocyemata</taxon>
        <taxon>Brachyura</taxon>
        <taxon>Eubrachyura</taxon>
        <taxon>Portunoidea</taxon>
        <taxon>Portunidae</taxon>
        <taxon>Portuninae</taxon>
        <taxon>Portunus</taxon>
    </lineage>
</organism>
<protein>
    <submittedName>
        <fullName evidence="1">Uncharacterized protein</fullName>
    </submittedName>
</protein>
<dbReference type="AlphaFoldDB" id="A0A5B7E6L8"/>
<name>A0A5B7E6L8_PORTR</name>
<evidence type="ECO:0000313" key="1">
    <source>
        <dbReference type="EMBL" id="MPC29641.1"/>
    </source>
</evidence>
<accession>A0A5B7E6L8</accession>
<gene>
    <name evidence="1" type="ORF">E2C01_022885</name>
</gene>
<evidence type="ECO:0000313" key="2">
    <source>
        <dbReference type="Proteomes" id="UP000324222"/>
    </source>
</evidence>
<sequence length="98" mass="10209">MSQFSILTYFMGNVSLVVCNARHGEVPGHPEAEGITARFAGGLTHHESPHWLMTQHLQSNLPVVLLLLSIGVVDAAARGVSDFLVNVAHHGSAGGGGG</sequence>
<proteinExistence type="predicted"/>
<dbReference type="Proteomes" id="UP000324222">
    <property type="component" value="Unassembled WGS sequence"/>
</dbReference>
<dbReference type="EMBL" id="VSRR010002108">
    <property type="protein sequence ID" value="MPC29641.1"/>
    <property type="molecule type" value="Genomic_DNA"/>
</dbReference>